<feature type="region of interest" description="Disordered" evidence="6">
    <location>
        <begin position="310"/>
        <end position="338"/>
    </location>
</feature>
<feature type="region of interest" description="Disordered" evidence="6">
    <location>
        <begin position="653"/>
        <end position="684"/>
    </location>
</feature>
<keyword evidence="5" id="KW-0234">DNA repair</keyword>
<keyword evidence="4" id="KW-0233">DNA recombination</keyword>
<dbReference type="CDD" id="cd04495">
    <property type="entry name" value="BRCA2DBD_OB3"/>
    <property type="match status" value="1"/>
</dbReference>
<keyword evidence="2" id="KW-0227">DNA damage</keyword>
<feature type="compositionally biased region" description="Polar residues" evidence="6">
    <location>
        <begin position="193"/>
        <end position="205"/>
    </location>
</feature>
<dbReference type="InterPro" id="IPR002093">
    <property type="entry name" value="BRCA2_repeat"/>
</dbReference>
<feature type="region of interest" description="Disordered" evidence="6">
    <location>
        <begin position="1077"/>
        <end position="1111"/>
    </location>
</feature>
<feature type="region of interest" description="Disordered" evidence="6">
    <location>
        <begin position="755"/>
        <end position="837"/>
    </location>
</feature>
<name>A0A672JEJ5_SALFA</name>
<dbReference type="CDD" id="cd04493">
    <property type="entry name" value="BRCA2DBD_OB1"/>
    <property type="match status" value="1"/>
</dbReference>
<dbReference type="SMART" id="SM01341">
    <property type="entry name" value="Tower"/>
    <property type="match status" value="1"/>
</dbReference>
<sequence length="2328" mass="252571">VLTAQMSADEGSASDQEDLCANQEGNFKATLDKTDVDSQLFSTPKVFRYGRIVSPQTEDEHSFTEQGIIGWFVILFYAKCKIHSTLHHTFFSYAKHISESLGAQINPDFSWTSSLNTPPAVPSTLILCKCDAVSSVLDGAENTLSIFFANSSSALRKVRPKPIFPTKERCPSSVDVPATNSPASSKDGPADQKSPSVAASDPRLSQWSPLSLSELPASQSDSDAPHIVAKIPASGLMKKKRTFVYTVAASKPQVQSKESRSQMMNSSTGMPDSGKISTIYGVHWKKKEDEGVHIDAAAGPKLCSGLRTQLEERQAEDPRRKSLNTAQPSLHTSGFKTASNKGIHISSANLERAKLLLEEAESGKTFNSHSTKSDSAVNQQMSRSNKSGFIVSNSHQSPSLGGLEDAGCHLTESQKADVTELCTLLEEAESQFEFTQFKTAEMKQNSQGQPASAGTPDRVTSGTNKTKCGASDSPGESESVSDELKKVHPCDEGGPSSSVHVSEGRTCVISTKPLNLHRAGNTETSRNPSALGVSFKSAGGNILTVSKAGLSRARALFADLEKLTDLKSADGQVDTKQNHSMDSSVREEVTLKDKRVPRDKDAPESFNNCKTATATCQSGFHKASGKAISVSAKYIQQAHALFKDCDIPEHDSRISVKESKSSGPVAESIKKSSMMKSSLSDERTSGIGVGCNGTLIPQNPVSTSKSASSPPCWSSKSIDSSSIDGLIKADGFHTASGKKVTVSSDSLRRAEYLLKEHSAPEDTYEERSHRNPGQRSSSGLKTPGGKGVAISSTALKKAKALMRGSHDVEDNFSEKPPQRQTPIPGPPPGKGGFVSASGKPVALSSEALLKAKALFSDISLSVDVPPNSDTKTSDGKQAYMENINKTYPDLKAPVDENVQGSQFSLLKAKVDDSVSAKAMQEAGGFVKDSMDRSDRIPLKPEKNEAYLKNKSSSGLRSGQKVTVNISGEPGNGCIKAINGQMKQKAETLPRQNGGFQTASGTTLTVSSEALSKARTLLSECEEVGSEISASPPHFKVSLPGPSSRSRGFQAASGKRVSVSSESLQRARALFSDIQAVSDTRTSDKKEKSDMDGSTIEKNLSKAQSDQRGAANISEVGEKTFIEGKNKHKKQIANAFPPLGGGFQTASGKGVAVSSEALRKAETLLSEYEGLEDESMGFLPPFKAPASSLLPRNNGFLAASGKHVAVSSEALQRAKALFSDIDLSADIQAVSAPRTSDNKQDKGENTEKMHRGFTTARGEKVHVSQKSLLKAKHLLKEFDDSVCTAEMQEADCLTKDYGMDGKYNIQPENGFSEDANKQVKQKSNTLPPQSNGFQTACGKEATVSSEAPRKARNLSKSEGAEDRMGAAPPHFKLPLPGPSSRNCGFQAASGKQVSVSSEALQRARALFSDIGLSQDIQTVSDCNKQDGGEKPQMFSGFTTAGGAKGHVQVSIDRHDLLNLDRSIEKRLNHLIPGENNRSTNECTERSCCHSSPTDFYQNLQNTELARDMQDMRIRKKKRQTIRPLPGSLFLTKTSGVAKVPLKAAVNGKAPGRYTPKELYGHGVHWHVSEITSETAGSFRFNLLQFIQPDALAEGGGVQLGDGGWLIPRNDGTAGKEEFYRALCDTPGVDPKLLSEAWVFNHYRWIVWKQASMEKSFPETMGSLCLTPEQVLLQLKYRYDVEVDRSRRPALRKVLEKDDTAAKTLVLCVSGIASMGLSPNKNAKTPQGADAKLQSPPAVVWLTDGWYAIRAQLDEPLTAMLHRGRLAVGGKLIVHGAQLAGVQDACPPLEAPESAMLKISANSCRPVRWDVKLGFYKDPRPFLLPVSSLYTSGGPVGCVDILILRSYPIQWMERKPDGGVVFRSVRAEEKEARRHSSHKQRAMETLFAKIQAEFEQEEKGSRHVPSGEPQTRLQQDITALQEGEELYEAVGDDPAYLEAHLSEHQLEALRAYQHSLMEKKQRELQDRCRRALEAEDGEMKCPKRDVTPVWRLCVADSLDQRSKVYQLNLWRPSADLQSLLKEGCRYKVYNLATSEGKKRSGIEHVQLTGTKKTQFQDLQASPEWLSTRFQPRVTTSFVNLQNPDFQPVCGEVDVTGYVISVVDEQGSCPAFYLADGEVNFVKVRCFSSFSQSGLEDVVKPCVLLALSNLQLRGQSMSPTPVVYAGDLTVFSTNPKEVHLQESLSNFFQTAEEKLSLLIKSGKPQTPAPTADTMTRVSSHKPVTSLGSFTPVNRHPPAATSSSEKDPRSLKRKRALDYLSHIPSPPPLSHLSSLASPCVNKTFNPPRRSGTLSTLKTVRAPAPKATESLQEKEWVKDEELAMIDTQALHVE</sequence>
<dbReference type="InterPro" id="IPR055077">
    <property type="entry name" value="BRCA2_TR2"/>
</dbReference>
<feature type="compositionally biased region" description="Polar residues" evidence="6">
    <location>
        <begin position="771"/>
        <end position="780"/>
    </location>
</feature>
<proteinExistence type="predicted"/>
<evidence type="ECO:0000256" key="5">
    <source>
        <dbReference type="ARBA" id="ARBA00023204"/>
    </source>
</evidence>
<keyword evidence="1" id="KW-0677">Repeat</keyword>
<dbReference type="GO" id="GO:0003677">
    <property type="term" value="F:DNA binding"/>
    <property type="evidence" value="ECO:0007669"/>
    <property type="project" value="UniProtKB-KW"/>
</dbReference>
<dbReference type="PANTHER" id="PTHR11289:SF0">
    <property type="entry name" value="BREAST CANCER TYPE 2 SUSCEPTIBILITY PROTEIN"/>
    <property type="match status" value="1"/>
</dbReference>
<feature type="region of interest" description="Disordered" evidence="6">
    <location>
        <begin position="1314"/>
        <end position="1370"/>
    </location>
</feature>
<feature type="compositionally biased region" description="Polar residues" evidence="6">
    <location>
        <begin position="364"/>
        <end position="381"/>
    </location>
</feature>
<reference evidence="8" key="1">
    <citation type="submission" date="2019-06" db="EMBL/GenBank/DDBJ databases">
        <authorList>
            <consortium name="Wellcome Sanger Institute Data Sharing"/>
        </authorList>
    </citation>
    <scope>NUCLEOTIDE SEQUENCE [LARGE SCALE GENOMIC DNA]</scope>
</reference>
<evidence type="ECO:0000259" key="7">
    <source>
        <dbReference type="SMART" id="SM01341"/>
    </source>
</evidence>
<feature type="compositionally biased region" description="Polar residues" evidence="6">
    <location>
        <begin position="2209"/>
        <end position="2228"/>
    </location>
</feature>
<evidence type="ECO:0000256" key="2">
    <source>
        <dbReference type="ARBA" id="ARBA00022763"/>
    </source>
</evidence>
<dbReference type="Pfam" id="PF00634">
    <property type="entry name" value="BRCA2"/>
    <property type="match status" value="9"/>
</dbReference>
<dbReference type="GO" id="GO:0006355">
    <property type="term" value="P:regulation of DNA-templated transcription"/>
    <property type="evidence" value="ECO:0007669"/>
    <property type="project" value="TreeGrafter"/>
</dbReference>
<dbReference type="InterPro" id="IPR048262">
    <property type="entry name" value="BRCA2_OB_2_dom"/>
</dbReference>
<feature type="compositionally biased region" description="Polar residues" evidence="6">
    <location>
        <begin position="1320"/>
        <end position="1333"/>
    </location>
</feature>
<evidence type="ECO:0000256" key="6">
    <source>
        <dbReference type="SAM" id="MobiDB-lite"/>
    </source>
</evidence>
<feature type="compositionally biased region" description="Basic and acidic residues" evidence="6">
    <location>
        <begin position="755"/>
        <end position="769"/>
    </location>
</feature>
<feature type="region of interest" description="Disordered" evidence="6">
    <location>
        <begin position="166"/>
        <end position="205"/>
    </location>
</feature>
<evidence type="ECO:0000313" key="8">
    <source>
        <dbReference type="Ensembl" id="ENSSFAP00005051505.1"/>
    </source>
</evidence>
<feature type="domain" description="Tower" evidence="7">
    <location>
        <begin position="1850"/>
        <end position="1891"/>
    </location>
</feature>
<dbReference type="InterPro" id="IPR036315">
    <property type="entry name" value="BRCA2_hlx_sf"/>
</dbReference>
<feature type="compositionally biased region" description="Basic and acidic residues" evidence="6">
    <location>
        <begin position="482"/>
        <end position="491"/>
    </location>
</feature>
<reference evidence="8" key="3">
    <citation type="submission" date="2025-09" db="UniProtKB">
        <authorList>
            <consortium name="Ensembl"/>
        </authorList>
    </citation>
    <scope>IDENTIFICATION</scope>
</reference>
<keyword evidence="9" id="KW-1185">Reference proteome</keyword>
<dbReference type="PIRSF" id="PIRSF002397">
    <property type="entry name" value="BRCA2"/>
    <property type="match status" value="1"/>
</dbReference>
<feature type="compositionally biased region" description="Polar residues" evidence="6">
    <location>
        <begin position="255"/>
        <end position="270"/>
    </location>
</feature>
<dbReference type="InterPro" id="IPR015187">
    <property type="entry name" value="BRCA2_OB_1"/>
</dbReference>
<evidence type="ECO:0000256" key="1">
    <source>
        <dbReference type="ARBA" id="ARBA00022737"/>
    </source>
</evidence>
<accession>A0A672JEJ5</accession>
<dbReference type="InParanoid" id="A0A672JEJ5"/>
<dbReference type="InterPro" id="IPR015525">
    <property type="entry name" value="BRCA2"/>
</dbReference>
<dbReference type="SUPFAM" id="SSF81878">
    <property type="entry name" value="BRCA2 tower domain"/>
    <property type="match status" value="1"/>
</dbReference>
<evidence type="ECO:0000256" key="4">
    <source>
        <dbReference type="ARBA" id="ARBA00023172"/>
    </source>
</evidence>
<dbReference type="OMA" id="ICCGFTT"/>
<feature type="compositionally biased region" description="Basic and acidic residues" evidence="6">
    <location>
        <begin position="804"/>
        <end position="817"/>
    </location>
</feature>
<dbReference type="InterPro" id="IPR015205">
    <property type="entry name" value="Tower_dom"/>
</dbReference>
<dbReference type="Pfam" id="PF09104">
    <property type="entry name" value="BRCA-2_OB3"/>
    <property type="match status" value="1"/>
</dbReference>
<dbReference type="Pfam" id="PF22687">
    <property type="entry name" value="BRCA2_TR2"/>
    <property type="match status" value="1"/>
</dbReference>
<organism evidence="8 9">
    <name type="scientific">Salarias fasciatus</name>
    <name type="common">Jewelled blenny</name>
    <name type="synonym">Blennius fasciatus</name>
    <dbReference type="NCBI Taxonomy" id="181472"/>
    <lineage>
        <taxon>Eukaryota</taxon>
        <taxon>Metazoa</taxon>
        <taxon>Chordata</taxon>
        <taxon>Craniata</taxon>
        <taxon>Vertebrata</taxon>
        <taxon>Euteleostomi</taxon>
        <taxon>Actinopterygii</taxon>
        <taxon>Neopterygii</taxon>
        <taxon>Teleostei</taxon>
        <taxon>Neoteleostei</taxon>
        <taxon>Acanthomorphata</taxon>
        <taxon>Ovalentaria</taxon>
        <taxon>Blenniimorphae</taxon>
        <taxon>Blenniiformes</taxon>
        <taxon>Blennioidei</taxon>
        <taxon>Blenniidae</taxon>
        <taxon>Salariinae</taxon>
        <taxon>Salarias</taxon>
    </lineage>
</organism>
<dbReference type="SUPFAM" id="SSF81872">
    <property type="entry name" value="BRCA2 helical domain"/>
    <property type="match status" value="1"/>
</dbReference>
<dbReference type="Pfam" id="PF09103">
    <property type="entry name" value="BRCA-2_OB1"/>
    <property type="match status" value="1"/>
</dbReference>
<feature type="region of interest" description="Disordered" evidence="6">
    <location>
        <begin position="2197"/>
        <end position="2248"/>
    </location>
</feature>
<dbReference type="Ensembl" id="ENSSFAT00005053152.1">
    <property type="protein sequence ID" value="ENSSFAP00005051505.1"/>
    <property type="gene ID" value="ENSSFAG00005024749.1"/>
</dbReference>
<feature type="compositionally biased region" description="Polar residues" evidence="6">
    <location>
        <begin position="441"/>
        <end position="466"/>
    </location>
</feature>
<dbReference type="InterPro" id="IPR015252">
    <property type="entry name" value="BRCA2_hlx"/>
</dbReference>
<dbReference type="PANTHER" id="PTHR11289">
    <property type="entry name" value="BREAST CANCER TYPE 2 SUSCEPTIBILITY PROTEIN BRCA2"/>
    <property type="match status" value="1"/>
</dbReference>
<dbReference type="CDD" id="cd04494">
    <property type="entry name" value="BRCA2DBD_OB2"/>
    <property type="match status" value="1"/>
</dbReference>
<evidence type="ECO:0000313" key="9">
    <source>
        <dbReference type="Proteomes" id="UP000472267"/>
    </source>
</evidence>
<feature type="compositionally biased region" description="Basic and acidic residues" evidence="6">
    <location>
        <begin position="310"/>
        <end position="320"/>
    </location>
</feature>
<dbReference type="Pfam" id="PF21318">
    <property type="entry name" value="BRCA2DBD_OB2"/>
    <property type="match status" value="1"/>
</dbReference>
<feature type="region of interest" description="Disordered" evidence="6">
    <location>
        <begin position="441"/>
        <end position="504"/>
    </location>
</feature>
<dbReference type="Gene3D" id="6.10.70.10">
    <property type="match status" value="1"/>
</dbReference>
<feature type="region of interest" description="Disordered" evidence="6">
    <location>
        <begin position="362"/>
        <end position="381"/>
    </location>
</feature>
<dbReference type="InterPro" id="IPR015188">
    <property type="entry name" value="BRCA2_OB_3"/>
</dbReference>
<dbReference type="Pfam" id="PF09169">
    <property type="entry name" value="BRCA-2_helical"/>
    <property type="match status" value="1"/>
</dbReference>
<dbReference type="PROSITE" id="PS50138">
    <property type="entry name" value="BRCA2_REPEAT"/>
    <property type="match status" value="11"/>
</dbReference>
<feature type="region of interest" description="Disordered" evidence="6">
    <location>
        <begin position="255"/>
        <end position="274"/>
    </location>
</feature>
<keyword evidence="3" id="KW-0238">DNA-binding</keyword>
<dbReference type="SUPFAM" id="SSF50249">
    <property type="entry name" value="Nucleic acid-binding proteins"/>
    <property type="match status" value="3"/>
</dbReference>
<feature type="compositionally biased region" description="Polar residues" evidence="6">
    <location>
        <begin position="323"/>
        <end position="338"/>
    </location>
</feature>
<dbReference type="Proteomes" id="UP000472267">
    <property type="component" value="Chromosome 14"/>
</dbReference>
<protein>
    <submittedName>
        <fullName evidence="8">BRCA2 DNA repair associated</fullName>
    </submittedName>
</protein>
<feature type="region of interest" description="Disordered" evidence="6">
    <location>
        <begin position="1028"/>
        <end position="1053"/>
    </location>
</feature>
<dbReference type="Pfam" id="PF09121">
    <property type="entry name" value="Tower"/>
    <property type="match status" value="1"/>
</dbReference>
<reference evidence="8" key="2">
    <citation type="submission" date="2025-08" db="UniProtKB">
        <authorList>
            <consortium name="Ensembl"/>
        </authorList>
    </citation>
    <scope>IDENTIFICATION</scope>
</reference>
<feature type="compositionally biased region" description="Basic and acidic residues" evidence="6">
    <location>
        <begin position="1080"/>
        <end position="1090"/>
    </location>
</feature>
<dbReference type="Gene3D" id="2.40.50.140">
    <property type="entry name" value="Nucleic acid-binding proteins"/>
    <property type="match status" value="3"/>
</dbReference>
<dbReference type="InterPro" id="IPR012340">
    <property type="entry name" value="NA-bd_OB-fold"/>
</dbReference>
<feature type="compositionally biased region" description="Polar residues" evidence="6">
    <location>
        <begin position="1095"/>
        <end position="1106"/>
    </location>
</feature>
<dbReference type="GO" id="GO:0000724">
    <property type="term" value="P:double-strand break repair via homologous recombination"/>
    <property type="evidence" value="ECO:0007669"/>
    <property type="project" value="InterPro"/>
</dbReference>
<evidence type="ECO:0000256" key="3">
    <source>
        <dbReference type="ARBA" id="ARBA00023125"/>
    </source>
</evidence>